<dbReference type="GO" id="GO:0005886">
    <property type="term" value="C:plasma membrane"/>
    <property type="evidence" value="ECO:0007669"/>
    <property type="project" value="UniProtKB-SubCell"/>
</dbReference>
<keyword evidence="8" id="KW-0443">Lipid metabolism</keyword>
<feature type="domain" description="PLD phosphodiesterase" evidence="14">
    <location>
        <begin position="420"/>
        <end position="442"/>
    </location>
</feature>
<dbReference type="CDD" id="cd09163">
    <property type="entry name" value="PLDc_CLS_unchar2_2"/>
    <property type="match status" value="1"/>
</dbReference>
<proteinExistence type="predicted"/>
<comment type="subcellular location">
    <subcellularLocation>
        <location evidence="1">Cell membrane</location>
        <topology evidence="1">Multi-pass membrane protein</topology>
    </subcellularLocation>
</comment>
<dbReference type="Pfam" id="PF13091">
    <property type="entry name" value="PLDc_2"/>
    <property type="match status" value="2"/>
</dbReference>
<keyword evidence="16" id="KW-1185">Reference proteome</keyword>
<keyword evidence="4" id="KW-0808">Transferase</keyword>
<evidence type="ECO:0000256" key="2">
    <source>
        <dbReference type="ARBA" id="ARBA00022475"/>
    </source>
</evidence>
<dbReference type="Proteomes" id="UP000556026">
    <property type="component" value="Unassembled WGS sequence"/>
</dbReference>
<evidence type="ECO:0000256" key="11">
    <source>
        <dbReference type="ARBA" id="ARBA00023264"/>
    </source>
</evidence>
<feature type="domain" description="PLD phosphodiesterase" evidence="14">
    <location>
        <begin position="240"/>
        <end position="267"/>
    </location>
</feature>
<evidence type="ECO:0000259" key="14">
    <source>
        <dbReference type="PROSITE" id="PS50035"/>
    </source>
</evidence>
<evidence type="ECO:0000256" key="8">
    <source>
        <dbReference type="ARBA" id="ARBA00023098"/>
    </source>
</evidence>
<evidence type="ECO:0000256" key="5">
    <source>
        <dbReference type="ARBA" id="ARBA00022692"/>
    </source>
</evidence>
<evidence type="ECO:0000256" key="4">
    <source>
        <dbReference type="ARBA" id="ARBA00022679"/>
    </source>
</evidence>
<comment type="caution">
    <text evidence="15">The sequence shown here is derived from an EMBL/GenBank/DDBJ whole genome shotgun (WGS) entry which is preliminary data.</text>
</comment>
<dbReference type="SMART" id="SM00155">
    <property type="entry name" value="PLDc"/>
    <property type="match status" value="2"/>
</dbReference>
<dbReference type="GO" id="GO:0008808">
    <property type="term" value="F:cardiolipin synthase activity"/>
    <property type="evidence" value="ECO:0007669"/>
    <property type="project" value="UniProtKB-UniRule"/>
</dbReference>
<dbReference type="Gene3D" id="3.30.870.10">
    <property type="entry name" value="Endonuclease Chain A"/>
    <property type="match status" value="2"/>
</dbReference>
<dbReference type="CDD" id="cd09157">
    <property type="entry name" value="PLDc_CLS_unchar2_1"/>
    <property type="match status" value="1"/>
</dbReference>
<protein>
    <recommendedName>
        <fullName evidence="12">Cardiolipin synthase</fullName>
        <ecNumber evidence="12">2.7.8.-</ecNumber>
    </recommendedName>
</protein>
<evidence type="ECO:0000256" key="3">
    <source>
        <dbReference type="ARBA" id="ARBA00022516"/>
    </source>
</evidence>
<dbReference type="InterPro" id="IPR027379">
    <property type="entry name" value="CLS_N"/>
</dbReference>
<dbReference type="InterPro" id="IPR001736">
    <property type="entry name" value="PLipase_D/transphosphatidylase"/>
</dbReference>
<evidence type="ECO:0000256" key="7">
    <source>
        <dbReference type="ARBA" id="ARBA00022989"/>
    </source>
</evidence>
<evidence type="ECO:0000256" key="12">
    <source>
        <dbReference type="NCBIfam" id="TIGR04265"/>
    </source>
</evidence>
<evidence type="ECO:0000256" key="13">
    <source>
        <dbReference type="SAM" id="Phobius"/>
    </source>
</evidence>
<dbReference type="PROSITE" id="PS50035">
    <property type="entry name" value="PLD"/>
    <property type="match status" value="2"/>
</dbReference>
<organism evidence="15 16">
    <name type="scientific">Geomonas silvestris</name>
    <dbReference type="NCBI Taxonomy" id="2740184"/>
    <lineage>
        <taxon>Bacteria</taxon>
        <taxon>Pseudomonadati</taxon>
        <taxon>Thermodesulfobacteriota</taxon>
        <taxon>Desulfuromonadia</taxon>
        <taxon>Geobacterales</taxon>
        <taxon>Geobacteraceae</taxon>
        <taxon>Geomonas</taxon>
    </lineage>
</organism>
<keyword evidence="5 13" id="KW-0812">Transmembrane</keyword>
<sequence length="502" mass="55703">MSAISSIIRPKVRVQCDALALSLIMIPSGGAVDHVLNGVLICLLSLLALLSAGHALINKRDPRSALGWILTCLAIPLFGPLFYWGMGVNRIYSRAKRWHREAGEIPHWPERANAVTVPLPADLAYLKELRRLSDRVVSAHLIPGNSITPLENGEEAYPAMLAAINGATSSVHLCTYIFDGDRTGREFTEALRKAAGRGVEVRVIVDSLGEKYSRPTAKRLLKGSRVQFRSFLPLRPGGYLNLRNHRKILVVDGRIAFTGGMNIGDRHLVKRDNPQVMDLHFKVVGPAVADLQRTFLEDWRFAKGEHLTGLRYFPELPVLGSALVRAVSDGPDKDFRKLNWIVLGAISCARRRVLIVTPYFIPDRPLISALVTAALRGVAITLVLPGKNNLPFVQWASCTYLWELQQNGVRIFSQPPPFVHTKFMVVDGSWSLIGSANLDPRSLRLNFEFNLEVYDRNFAHQLEARGAQAVAASREITQAEVDGRPLPVKLRDGVAKLFSPYL</sequence>
<dbReference type="InterPro" id="IPR025202">
    <property type="entry name" value="PLD-like_dom"/>
</dbReference>
<keyword evidence="2" id="KW-1003">Cell membrane</keyword>
<keyword evidence="10" id="KW-0594">Phospholipid biosynthesis</keyword>
<evidence type="ECO:0000256" key="10">
    <source>
        <dbReference type="ARBA" id="ARBA00023209"/>
    </source>
</evidence>
<dbReference type="Pfam" id="PF13396">
    <property type="entry name" value="PLDc_N"/>
    <property type="match status" value="1"/>
</dbReference>
<keyword evidence="7 13" id="KW-1133">Transmembrane helix</keyword>
<evidence type="ECO:0000256" key="1">
    <source>
        <dbReference type="ARBA" id="ARBA00004651"/>
    </source>
</evidence>
<dbReference type="AlphaFoldDB" id="A0A6V8MH36"/>
<dbReference type="EC" id="2.7.8.-" evidence="12"/>
<evidence type="ECO:0000313" key="16">
    <source>
        <dbReference type="Proteomes" id="UP000556026"/>
    </source>
</evidence>
<reference evidence="16" key="1">
    <citation type="submission" date="2020-06" db="EMBL/GenBank/DDBJ databases">
        <title>Draft genomic sequence of Geomonas sp. Red330.</title>
        <authorList>
            <person name="Itoh H."/>
            <person name="Zhenxing X."/>
            <person name="Ushijima N."/>
            <person name="Masuda Y."/>
            <person name="Shiratori Y."/>
            <person name="Senoo K."/>
        </authorList>
    </citation>
    <scope>NUCLEOTIDE SEQUENCE [LARGE SCALE GENOMIC DNA]</scope>
    <source>
        <strain evidence="16">Red330</strain>
    </source>
</reference>
<evidence type="ECO:0000313" key="15">
    <source>
        <dbReference type="EMBL" id="GFO59288.1"/>
    </source>
</evidence>
<dbReference type="PANTHER" id="PTHR21248">
    <property type="entry name" value="CARDIOLIPIN SYNTHASE"/>
    <property type="match status" value="1"/>
</dbReference>
<keyword evidence="11" id="KW-1208">Phospholipid metabolism</keyword>
<dbReference type="PANTHER" id="PTHR21248:SF22">
    <property type="entry name" value="PHOSPHOLIPASE D"/>
    <property type="match status" value="1"/>
</dbReference>
<evidence type="ECO:0000256" key="6">
    <source>
        <dbReference type="ARBA" id="ARBA00022737"/>
    </source>
</evidence>
<keyword evidence="9 13" id="KW-0472">Membrane</keyword>
<dbReference type="SUPFAM" id="SSF56024">
    <property type="entry name" value="Phospholipase D/nuclease"/>
    <property type="match status" value="2"/>
</dbReference>
<name>A0A6V8MH36_9BACT</name>
<dbReference type="NCBIfam" id="TIGR04265">
    <property type="entry name" value="bac_cardiolipin"/>
    <property type="match status" value="1"/>
</dbReference>
<feature type="transmembrane region" description="Helical" evidence="13">
    <location>
        <begin position="65"/>
        <end position="86"/>
    </location>
</feature>
<dbReference type="EMBL" id="BLXX01000003">
    <property type="protein sequence ID" value="GFO59288.1"/>
    <property type="molecule type" value="Genomic_DNA"/>
</dbReference>
<dbReference type="InterPro" id="IPR022924">
    <property type="entry name" value="Cardiolipin_synthase"/>
</dbReference>
<keyword evidence="3" id="KW-0444">Lipid biosynthesis</keyword>
<keyword evidence="6" id="KW-0677">Repeat</keyword>
<accession>A0A6V8MH36</accession>
<feature type="transmembrane region" description="Helical" evidence="13">
    <location>
        <begin position="38"/>
        <end position="58"/>
    </location>
</feature>
<evidence type="ECO:0000256" key="9">
    <source>
        <dbReference type="ARBA" id="ARBA00023136"/>
    </source>
</evidence>
<gene>
    <name evidence="15" type="primary">cls-2</name>
    <name evidence="15" type="ORF">GMST_16130</name>
</gene>
<dbReference type="GO" id="GO:0032049">
    <property type="term" value="P:cardiolipin biosynthetic process"/>
    <property type="evidence" value="ECO:0007669"/>
    <property type="project" value="UniProtKB-UniRule"/>
</dbReference>